<protein>
    <submittedName>
        <fullName evidence="1">Uncharacterized protein</fullName>
    </submittedName>
</protein>
<proteinExistence type="predicted"/>
<evidence type="ECO:0000313" key="2">
    <source>
        <dbReference type="Proteomes" id="UP001596447"/>
    </source>
</evidence>
<gene>
    <name evidence="1" type="ORF">ACFQJ9_17560</name>
</gene>
<organism evidence="1 2">
    <name type="scientific">Halospeciosus flavus</name>
    <dbReference type="NCBI Taxonomy" id="3032283"/>
    <lineage>
        <taxon>Archaea</taxon>
        <taxon>Methanobacteriati</taxon>
        <taxon>Methanobacteriota</taxon>
        <taxon>Stenosarchaea group</taxon>
        <taxon>Halobacteria</taxon>
        <taxon>Halobacteriales</taxon>
        <taxon>Halobacteriaceae</taxon>
        <taxon>Halospeciosus</taxon>
    </lineage>
</organism>
<reference evidence="1 2" key="1">
    <citation type="journal article" date="2019" name="Int. J. Syst. Evol. Microbiol.">
        <title>The Global Catalogue of Microorganisms (GCM) 10K type strain sequencing project: providing services to taxonomists for standard genome sequencing and annotation.</title>
        <authorList>
            <consortium name="The Broad Institute Genomics Platform"/>
            <consortium name="The Broad Institute Genome Sequencing Center for Infectious Disease"/>
            <person name="Wu L."/>
            <person name="Ma J."/>
        </authorList>
    </citation>
    <scope>NUCLEOTIDE SEQUENCE [LARGE SCALE GENOMIC DNA]</scope>
    <source>
        <strain evidence="1 2">XZGYJ-43</strain>
    </source>
</reference>
<keyword evidence="2" id="KW-1185">Reference proteome</keyword>
<dbReference type="AlphaFoldDB" id="A0ABD5Z7N5"/>
<comment type="caution">
    <text evidence="1">The sequence shown here is derived from an EMBL/GenBank/DDBJ whole genome shotgun (WGS) entry which is preliminary data.</text>
</comment>
<dbReference type="RefSeq" id="WP_279527947.1">
    <property type="nucleotide sequence ID" value="NZ_CP122312.1"/>
</dbReference>
<dbReference type="Proteomes" id="UP001596447">
    <property type="component" value="Unassembled WGS sequence"/>
</dbReference>
<dbReference type="EMBL" id="JBHTAR010000011">
    <property type="protein sequence ID" value="MFC7201193.1"/>
    <property type="molecule type" value="Genomic_DNA"/>
</dbReference>
<evidence type="ECO:0000313" key="1">
    <source>
        <dbReference type="EMBL" id="MFC7201193.1"/>
    </source>
</evidence>
<accession>A0ABD5Z7N5</accession>
<sequence>MALFETPDGQDVEEGDYLVVEDEHGEPVEAIEFFVDEEEDVVRFEPARKKDRYPVGHFQREEPEWMTETLAEHHPPEEYDYEVRSSLTEKLRTKLGL</sequence>
<name>A0ABD5Z7N5_9EURY</name>